<comment type="caution">
    <text evidence="1">The sequence shown here is derived from an EMBL/GenBank/DDBJ whole genome shotgun (WGS) entry which is preliminary data.</text>
</comment>
<name>A0A5J4KHM2_9CHLR</name>
<gene>
    <name evidence="1" type="ORF">KDW_31260</name>
</gene>
<keyword evidence="2" id="KW-1185">Reference proteome</keyword>
<organism evidence="1 2">
    <name type="scientific">Dictyobacter vulcani</name>
    <dbReference type="NCBI Taxonomy" id="2607529"/>
    <lineage>
        <taxon>Bacteria</taxon>
        <taxon>Bacillati</taxon>
        <taxon>Chloroflexota</taxon>
        <taxon>Ktedonobacteria</taxon>
        <taxon>Ktedonobacterales</taxon>
        <taxon>Dictyobacteraceae</taxon>
        <taxon>Dictyobacter</taxon>
    </lineage>
</organism>
<dbReference type="EMBL" id="BKZW01000001">
    <property type="protein sequence ID" value="GER88964.1"/>
    <property type="molecule type" value="Genomic_DNA"/>
</dbReference>
<dbReference type="RefSeq" id="WP_151756795.1">
    <property type="nucleotide sequence ID" value="NZ_BKZW01000001.1"/>
</dbReference>
<evidence type="ECO:0000313" key="1">
    <source>
        <dbReference type="EMBL" id="GER88964.1"/>
    </source>
</evidence>
<reference evidence="1 2" key="1">
    <citation type="submission" date="2019-10" db="EMBL/GenBank/DDBJ databases">
        <title>Dictyobacter vulcani sp. nov., within the class Ktedonobacteria, isolated from soil of volcanic Mt. Zao.</title>
        <authorList>
            <person name="Zheng Y."/>
            <person name="Wang C.M."/>
            <person name="Sakai Y."/>
            <person name="Abe K."/>
            <person name="Yokota A."/>
            <person name="Yabe S."/>
        </authorList>
    </citation>
    <scope>NUCLEOTIDE SEQUENCE [LARGE SCALE GENOMIC DNA]</scope>
    <source>
        <strain evidence="1 2">W12</strain>
    </source>
</reference>
<proteinExistence type="predicted"/>
<sequence length="511" mass="59280">MLNNAYGGWTPLRNALRKLDLNDTLGVIRAYSAFRTLRTRTPFPIDMEVHSVVYSNEWIILPWEMEVLAREAIIVCNPQLTTSDTARKWNTFSSLVDKLREVDNYISQHLVDDEKILQEITVRLAHRQFKYQTELPSKTSLVRYSRIFGHAAVEPIVKTKIGLSTKQLFTIGAGLWVKYTSQYLGINYPLDELALSGITNADYDKFMLLYSLSTKEMKQRLIAERKLDDTFMYQFHALQSHPLIFTKLNGLLVHICPMPTLLFWRITSGLFYDLIKERGFDQAFGTSFQDYIGQMLEKTFNDSFVKVYPEELDTRPKRADWIIDQPTSFMLIECKTKRMTIGAQITIQDDNELRAQLEVAGEAIVQSYQTLEAYKNGKYRSQQYPYDPTKCPFICVVTLENWRLMGPQLETLREIVKGKLLHLGLDSGLTQQAPFVICSANEMEEFAYLLKTNELAGVVRGYWDDPEMSSWAFISYLYYRYKNELNSYTYVFSDELANVFTIQIDPHTEVL</sequence>
<dbReference type="AlphaFoldDB" id="A0A5J4KHM2"/>
<protein>
    <submittedName>
        <fullName evidence="1">Uncharacterized protein</fullName>
    </submittedName>
</protein>
<evidence type="ECO:0000313" key="2">
    <source>
        <dbReference type="Proteomes" id="UP000326912"/>
    </source>
</evidence>
<dbReference type="Proteomes" id="UP000326912">
    <property type="component" value="Unassembled WGS sequence"/>
</dbReference>
<accession>A0A5J4KHM2</accession>